<name>A0A7C4GGD2_UNCW3</name>
<dbReference type="Gene3D" id="3.40.50.360">
    <property type="match status" value="1"/>
</dbReference>
<reference evidence="1" key="1">
    <citation type="journal article" date="2020" name="mSystems">
        <title>Genome- and Community-Level Interaction Insights into Carbon Utilization and Element Cycling Functions of Hydrothermarchaeota in Hydrothermal Sediment.</title>
        <authorList>
            <person name="Zhou Z."/>
            <person name="Liu Y."/>
            <person name="Xu W."/>
            <person name="Pan J."/>
            <person name="Luo Z.H."/>
            <person name="Li M."/>
        </authorList>
    </citation>
    <scope>NUCLEOTIDE SEQUENCE [LARGE SCALE GENOMIC DNA]</scope>
    <source>
        <strain evidence="1">SpSt-488</strain>
    </source>
</reference>
<proteinExistence type="predicted"/>
<evidence type="ECO:0008006" key="2">
    <source>
        <dbReference type="Google" id="ProtNLM"/>
    </source>
</evidence>
<accession>A0A7C4GGD2</accession>
<dbReference type="EMBL" id="DSUT01000186">
    <property type="protein sequence ID" value="HGK29021.1"/>
    <property type="molecule type" value="Genomic_DNA"/>
</dbReference>
<organism evidence="1">
    <name type="scientific">candidate division WOR-3 bacterium</name>
    <dbReference type="NCBI Taxonomy" id="2052148"/>
    <lineage>
        <taxon>Bacteria</taxon>
        <taxon>Bacteria division WOR-3</taxon>
    </lineage>
</organism>
<protein>
    <recommendedName>
        <fullName evidence="2">Flavodoxin-like domain-containing protein</fullName>
    </recommendedName>
</protein>
<dbReference type="SUPFAM" id="SSF52218">
    <property type="entry name" value="Flavoproteins"/>
    <property type="match status" value="1"/>
</dbReference>
<comment type="caution">
    <text evidence="1">The sequence shown here is derived from an EMBL/GenBank/DDBJ whole genome shotgun (WGS) entry which is preliminary data.</text>
</comment>
<evidence type="ECO:0000313" key="1">
    <source>
        <dbReference type="EMBL" id="HGK29021.1"/>
    </source>
</evidence>
<gene>
    <name evidence="1" type="ORF">ENS41_08780</name>
</gene>
<sequence length="155" mass="17492">MKTVVVYYTRFGHNKVIAETVAAVLAGDLRRIETPKQPGYAFMGFSSFFNVRVRIVPMDLDLGDAELVVLCAPIWAWKPAPPARTFLHEARLEGRRLAVCFSTGGGPTLRAQEKVKEILRGRDVEIVAFGEIPTDKNDDEFLRREARLFAERLKT</sequence>
<dbReference type="InterPro" id="IPR029039">
    <property type="entry name" value="Flavoprotein-like_sf"/>
</dbReference>
<dbReference type="AlphaFoldDB" id="A0A7C4GGD2"/>